<gene>
    <name evidence="2" type="ORF">ACFOLC_07780</name>
</gene>
<feature type="chain" id="PRO_5045926898" description="DUF2845 domain-containing protein" evidence="1">
    <location>
        <begin position="21"/>
        <end position="103"/>
    </location>
</feature>
<protein>
    <recommendedName>
        <fullName evidence="4">DUF2845 domain-containing protein</fullName>
    </recommendedName>
</protein>
<proteinExistence type="predicted"/>
<dbReference type="EMBL" id="JBHRXK010000003">
    <property type="protein sequence ID" value="MFC3550917.1"/>
    <property type="molecule type" value="Genomic_DNA"/>
</dbReference>
<accession>A0ABV7RQB8</accession>
<evidence type="ECO:0000256" key="1">
    <source>
        <dbReference type="SAM" id="SignalP"/>
    </source>
</evidence>
<sequence>MKAKIACIALAMAAAAPVWAAEDPVGDLAQITGLSERKVQMILGNRTAFAEYTYTYDRSLKKFVAAVGKDNYRRLLDGEEVAIRDVQGRTWVVQIKRDRADVL</sequence>
<reference evidence="3" key="1">
    <citation type="journal article" date="2019" name="Int. J. Syst. Evol. Microbiol.">
        <title>The Global Catalogue of Microorganisms (GCM) 10K type strain sequencing project: providing services to taxonomists for standard genome sequencing and annotation.</title>
        <authorList>
            <consortium name="The Broad Institute Genomics Platform"/>
            <consortium name="The Broad Institute Genome Sequencing Center for Infectious Disease"/>
            <person name="Wu L."/>
            <person name="Ma J."/>
        </authorList>
    </citation>
    <scope>NUCLEOTIDE SEQUENCE [LARGE SCALE GENOMIC DNA]</scope>
    <source>
        <strain evidence="3">KCTC 42875</strain>
    </source>
</reference>
<dbReference type="RefSeq" id="WP_386758680.1">
    <property type="nucleotide sequence ID" value="NZ_JBHRXK010000003.1"/>
</dbReference>
<name>A0ABV7RQB8_9GAMM</name>
<keyword evidence="3" id="KW-1185">Reference proteome</keyword>
<keyword evidence="1" id="KW-0732">Signal</keyword>
<feature type="signal peptide" evidence="1">
    <location>
        <begin position="1"/>
        <end position="20"/>
    </location>
</feature>
<evidence type="ECO:0000313" key="2">
    <source>
        <dbReference type="EMBL" id="MFC3550917.1"/>
    </source>
</evidence>
<comment type="caution">
    <text evidence="2">The sequence shown here is derived from an EMBL/GenBank/DDBJ whole genome shotgun (WGS) entry which is preliminary data.</text>
</comment>
<organism evidence="2 3">
    <name type="scientific">Lysobacter cavernae</name>
    <dbReference type="NCBI Taxonomy" id="1685901"/>
    <lineage>
        <taxon>Bacteria</taxon>
        <taxon>Pseudomonadati</taxon>
        <taxon>Pseudomonadota</taxon>
        <taxon>Gammaproteobacteria</taxon>
        <taxon>Lysobacterales</taxon>
        <taxon>Lysobacteraceae</taxon>
        <taxon>Lysobacter</taxon>
    </lineage>
</organism>
<evidence type="ECO:0000313" key="3">
    <source>
        <dbReference type="Proteomes" id="UP001595740"/>
    </source>
</evidence>
<dbReference type="Proteomes" id="UP001595740">
    <property type="component" value="Unassembled WGS sequence"/>
</dbReference>
<evidence type="ECO:0008006" key="4">
    <source>
        <dbReference type="Google" id="ProtNLM"/>
    </source>
</evidence>